<name>A0A397IX88_9GLOM</name>
<feature type="compositionally biased region" description="Low complexity" evidence="1">
    <location>
        <begin position="81"/>
        <end position="110"/>
    </location>
</feature>
<sequence length="258" mass="29717">MVTHPIGWAIILLTFTSNIKNNARLSNKKSITIPTEVLVEKYNSTLPSRCVTVSSNYILLEEREMVIVSVSRDIITDFYDSSSSNTPDSSNSETETNSSSSDSNPQTQTDMNFKESRPSTKFKPGLALEEVKEQLLKVLKIVTRGHEWNSSLTSIKNDNTWCPYCSKYKIVSKYLGEPSKNRKPDFLKTPEYPQGLELDILYYDYGDPNNYIKQQVQDQELCEDNWIVLRYVWYYEDPYIVIPEHLQELGKLKTLNAL</sequence>
<organism evidence="2 3">
    <name type="scientific">Diversispora epigaea</name>
    <dbReference type="NCBI Taxonomy" id="1348612"/>
    <lineage>
        <taxon>Eukaryota</taxon>
        <taxon>Fungi</taxon>
        <taxon>Fungi incertae sedis</taxon>
        <taxon>Mucoromycota</taxon>
        <taxon>Glomeromycotina</taxon>
        <taxon>Glomeromycetes</taxon>
        <taxon>Diversisporales</taxon>
        <taxon>Diversisporaceae</taxon>
        <taxon>Diversispora</taxon>
    </lineage>
</organism>
<dbReference type="OrthoDB" id="2310771at2759"/>
<evidence type="ECO:0000313" key="2">
    <source>
        <dbReference type="EMBL" id="RHZ80629.1"/>
    </source>
</evidence>
<feature type="region of interest" description="Disordered" evidence="1">
    <location>
        <begin position="81"/>
        <end position="120"/>
    </location>
</feature>
<reference evidence="2 3" key="1">
    <citation type="submission" date="2018-08" db="EMBL/GenBank/DDBJ databases">
        <title>Genome and evolution of the arbuscular mycorrhizal fungus Diversispora epigaea (formerly Glomus versiforme) and its bacterial endosymbionts.</title>
        <authorList>
            <person name="Sun X."/>
            <person name="Fei Z."/>
            <person name="Harrison M."/>
        </authorList>
    </citation>
    <scope>NUCLEOTIDE SEQUENCE [LARGE SCALE GENOMIC DNA]</scope>
    <source>
        <strain evidence="2 3">IT104</strain>
    </source>
</reference>
<evidence type="ECO:0000256" key="1">
    <source>
        <dbReference type="SAM" id="MobiDB-lite"/>
    </source>
</evidence>
<proteinExistence type="predicted"/>
<dbReference type="AlphaFoldDB" id="A0A397IX88"/>
<accession>A0A397IX88</accession>
<comment type="caution">
    <text evidence="2">The sequence shown here is derived from an EMBL/GenBank/DDBJ whole genome shotgun (WGS) entry which is preliminary data.</text>
</comment>
<gene>
    <name evidence="2" type="ORF">Glove_134g259</name>
</gene>
<dbReference type="EMBL" id="PQFF01000125">
    <property type="protein sequence ID" value="RHZ80629.1"/>
    <property type="molecule type" value="Genomic_DNA"/>
</dbReference>
<keyword evidence="3" id="KW-1185">Reference proteome</keyword>
<protein>
    <submittedName>
        <fullName evidence="2">Uncharacterized protein</fullName>
    </submittedName>
</protein>
<evidence type="ECO:0000313" key="3">
    <source>
        <dbReference type="Proteomes" id="UP000266861"/>
    </source>
</evidence>
<dbReference type="Proteomes" id="UP000266861">
    <property type="component" value="Unassembled WGS sequence"/>
</dbReference>